<dbReference type="Proteomes" id="UP001154282">
    <property type="component" value="Unassembled WGS sequence"/>
</dbReference>
<organism evidence="3 4">
    <name type="scientific">Linum tenue</name>
    <dbReference type="NCBI Taxonomy" id="586396"/>
    <lineage>
        <taxon>Eukaryota</taxon>
        <taxon>Viridiplantae</taxon>
        <taxon>Streptophyta</taxon>
        <taxon>Embryophyta</taxon>
        <taxon>Tracheophyta</taxon>
        <taxon>Spermatophyta</taxon>
        <taxon>Magnoliopsida</taxon>
        <taxon>eudicotyledons</taxon>
        <taxon>Gunneridae</taxon>
        <taxon>Pentapetalae</taxon>
        <taxon>rosids</taxon>
        <taxon>fabids</taxon>
        <taxon>Malpighiales</taxon>
        <taxon>Linaceae</taxon>
        <taxon>Linum</taxon>
    </lineage>
</organism>
<comment type="caution">
    <text evidence="3">The sequence shown here is derived from an EMBL/GenBank/DDBJ whole genome shotgun (WGS) entry which is preliminary data.</text>
</comment>
<feature type="compositionally biased region" description="Polar residues" evidence="1">
    <location>
        <begin position="47"/>
        <end position="57"/>
    </location>
</feature>
<evidence type="ECO:0000313" key="2">
    <source>
        <dbReference type="EMBL" id="CAI0466845.1"/>
    </source>
</evidence>
<accession>A0AAV0P8R1</accession>
<feature type="region of interest" description="Disordered" evidence="1">
    <location>
        <begin position="128"/>
        <end position="155"/>
    </location>
</feature>
<evidence type="ECO:0000256" key="1">
    <source>
        <dbReference type="SAM" id="MobiDB-lite"/>
    </source>
</evidence>
<dbReference type="EMBL" id="CAMGYJ010000008">
    <property type="protein sequence ID" value="CAI0467335.1"/>
    <property type="molecule type" value="Genomic_DNA"/>
</dbReference>
<gene>
    <name evidence="2" type="ORF">LITE_LOCUS37202</name>
    <name evidence="3" type="ORF">LITE_LOCUS37395</name>
</gene>
<protein>
    <submittedName>
        <fullName evidence="3">Uncharacterized protein</fullName>
    </submittedName>
</protein>
<dbReference type="AlphaFoldDB" id="A0AAV0P8R1"/>
<evidence type="ECO:0000313" key="3">
    <source>
        <dbReference type="EMBL" id="CAI0467335.1"/>
    </source>
</evidence>
<proteinExistence type="predicted"/>
<feature type="compositionally biased region" description="Acidic residues" evidence="1">
    <location>
        <begin position="136"/>
        <end position="155"/>
    </location>
</feature>
<feature type="region of interest" description="Disordered" evidence="1">
    <location>
        <begin position="47"/>
        <end position="75"/>
    </location>
</feature>
<keyword evidence="4" id="KW-1185">Reference proteome</keyword>
<reference evidence="3" key="1">
    <citation type="submission" date="2022-08" db="EMBL/GenBank/DDBJ databases">
        <authorList>
            <person name="Gutierrez-Valencia J."/>
        </authorList>
    </citation>
    <scope>NUCLEOTIDE SEQUENCE</scope>
</reference>
<dbReference type="EMBL" id="CAMGYJ010000008">
    <property type="protein sequence ID" value="CAI0466845.1"/>
    <property type="molecule type" value="Genomic_DNA"/>
</dbReference>
<sequence length="155" mass="17707">MKRASSLFRLLSASSRSRILQSSPEFIQSSKSPAAIFSRYANPTRFYSSESDPWSRSNPEKQQRSDPSSLEGVDVVSDEELKRRIERFYNGDGDAIPSIFEAILARKLAGVSDDENLMKELREKFPMENVEKEGGFDFDDEELDDDDEVDDEEDH</sequence>
<name>A0AAV0P8R1_9ROSI</name>
<evidence type="ECO:0000313" key="4">
    <source>
        <dbReference type="Proteomes" id="UP001154282"/>
    </source>
</evidence>